<dbReference type="AlphaFoldDB" id="Q4T953"/>
<evidence type="ECO:0000256" key="3">
    <source>
        <dbReference type="ARBA" id="ARBA00022525"/>
    </source>
</evidence>
<dbReference type="InterPro" id="IPR050787">
    <property type="entry name" value="Natriuretic_peptide"/>
</dbReference>
<evidence type="ECO:0000256" key="5">
    <source>
        <dbReference type="ARBA" id="ARBA00022858"/>
    </source>
</evidence>
<dbReference type="GO" id="GO:0005615">
    <property type="term" value="C:extracellular space"/>
    <property type="evidence" value="ECO:0007669"/>
    <property type="project" value="TreeGrafter"/>
</dbReference>
<feature type="region of interest" description="Disordered" evidence="8">
    <location>
        <begin position="44"/>
        <end position="81"/>
    </location>
</feature>
<keyword evidence="6" id="KW-1015">Disulfide bond</keyword>
<dbReference type="InterPro" id="IPR000663">
    <property type="entry name" value="Natr_peptide"/>
</dbReference>
<evidence type="ECO:0000256" key="8">
    <source>
        <dbReference type="SAM" id="MobiDB-lite"/>
    </source>
</evidence>
<dbReference type="GO" id="GO:0097746">
    <property type="term" value="P:blood vessel diameter maintenance"/>
    <property type="evidence" value="ECO:0007669"/>
    <property type="project" value="UniProtKB-KW"/>
</dbReference>
<evidence type="ECO:0000313" key="11">
    <source>
        <dbReference type="Ensembl" id="ENSTNIP00000005863.1"/>
    </source>
</evidence>
<dbReference type="SMART" id="SM00183">
    <property type="entry name" value="NAT_PEP"/>
    <property type="match status" value="1"/>
</dbReference>
<reference evidence="10" key="2">
    <citation type="submission" date="2004-02" db="EMBL/GenBank/DDBJ databases">
        <authorList>
            <consortium name="Genoscope"/>
            <consortium name="Whitehead Institute Centre for Genome Research"/>
        </authorList>
    </citation>
    <scope>NUCLEOTIDE SEQUENCE</scope>
</reference>
<dbReference type="GO" id="GO:0005737">
    <property type="term" value="C:cytoplasm"/>
    <property type="evidence" value="ECO:0007669"/>
    <property type="project" value="TreeGrafter"/>
</dbReference>
<name>Q4T953_TETNG</name>
<comment type="subcellular location">
    <subcellularLocation>
        <location evidence="1 7">Secreted</location>
    </subcellularLocation>
</comment>
<dbReference type="GO" id="GO:0007168">
    <property type="term" value="P:receptor guanylyl cyclase signaling pathway"/>
    <property type="evidence" value="ECO:0007669"/>
    <property type="project" value="TreeGrafter"/>
</dbReference>
<keyword evidence="3" id="KW-0964">Secreted</keyword>
<dbReference type="GO" id="GO:0019934">
    <property type="term" value="P:cGMP-mediated signaling"/>
    <property type="evidence" value="ECO:0007669"/>
    <property type="project" value="TreeGrafter"/>
</dbReference>
<feature type="non-terminal residue" evidence="10">
    <location>
        <position position="138"/>
    </location>
</feature>
<evidence type="ECO:0000256" key="2">
    <source>
        <dbReference type="ARBA" id="ARBA00009041"/>
    </source>
</evidence>
<dbReference type="OMA" id="LCQHTLV"/>
<dbReference type="GO" id="GO:0003085">
    <property type="term" value="P:negative regulation of systemic arterial blood pressure"/>
    <property type="evidence" value="ECO:0007669"/>
    <property type="project" value="TreeGrafter"/>
</dbReference>
<dbReference type="GeneTree" id="ENSGT00940000154513"/>
<comment type="similarity">
    <text evidence="2 7">Belongs to the natriuretic peptide family.</text>
</comment>
<dbReference type="PANTHER" id="PTHR14066">
    <property type="entry name" value="ATRIAL NATRIURETIC FACTOR PRECURSOR"/>
    <property type="match status" value="1"/>
</dbReference>
<dbReference type="OrthoDB" id="8865096at2759"/>
<dbReference type="PRINTS" id="PR00712">
    <property type="entry name" value="BNATPEPTIDE"/>
</dbReference>
<evidence type="ECO:0000313" key="12">
    <source>
        <dbReference type="Proteomes" id="UP000007303"/>
    </source>
</evidence>
<dbReference type="STRING" id="99883.ENSTNIP00000005863"/>
<dbReference type="Proteomes" id="UP000007303">
    <property type="component" value="Unassembled WGS sequence"/>
</dbReference>
<keyword evidence="4 9" id="KW-0732">Signal</keyword>
<accession>Q4T953</accession>
<reference evidence="10 12" key="1">
    <citation type="journal article" date="2004" name="Nature">
        <title>Genome duplication in the teleost fish Tetraodon nigroviridis reveals the early vertebrate proto-karyotype.</title>
        <authorList>
            <person name="Jaillon O."/>
            <person name="Aury J.-M."/>
            <person name="Brunet F."/>
            <person name="Petit J.-L."/>
            <person name="Stange-Thomann N."/>
            <person name="Mauceli E."/>
            <person name="Bouneau L."/>
            <person name="Fischer C."/>
            <person name="Ozouf-Costaz C."/>
            <person name="Bernot A."/>
            <person name="Nicaud S."/>
            <person name="Jaffe D."/>
            <person name="Fisher S."/>
            <person name="Lutfalla G."/>
            <person name="Dossat C."/>
            <person name="Segurens B."/>
            <person name="Dasilva C."/>
            <person name="Salanoubat M."/>
            <person name="Levy M."/>
            <person name="Boudet N."/>
            <person name="Castellano S."/>
            <person name="Anthouard V."/>
            <person name="Jubin C."/>
            <person name="Castelli V."/>
            <person name="Katinka M."/>
            <person name="Vacherie B."/>
            <person name="Biemont C."/>
            <person name="Skalli Z."/>
            <person name="Cattolico L."/>
            <person name="Poulain J."/>
            <person name="De Berardinis V."/>
            <person name="Cruaud C."/>
            <person name="Duprat S."/>
            <person name="Brottier P."/>
            <person name="Coutanceau J.-P."/>
            <person name="Gouzy J."/>
            <person name="Parra G."/>
            <person name="Lardier G."/>
            <person name="Chapple C."/>
            <person name="McKernan K.J."/>
            <person name="McEwan P."/>
            <person name="Bosak S."/>
            <person name="Kellis M."/>
            <person name="Volff J.-N."/>
            <person name="Guigo R."/>
            <person name="Zody M.C."/>
            <person name="Mesirov J."/>
            <person name="Lindblad-Toh K."/>
            <person name="Birren B."/>
            <person name="Nusbaum C."/>
            <person name="Kahn D."/>
            <person name="Robinson-Rechavi M."/>
            <person name="Laudet V."/>
            <person name="Schachter V."/>
            <person name="Quetier F."/>
            <person name="Saurin W."/>
            <person name="Scarpelli C."/>
            <person name="Wincker P."/>
            <person name="Lander E.S."/>
            <person name="Weissenbach J."/>
            <person name="Roest Crollius H."/>
        </authorList>
    </citation>
    <scope>NUCLEOTIDE SEQUENCE [LARGE SCALE GENOMIC DNA]</scope>
</reference>
<organism evidence="10">
    <name type="scientific">Tetraodon nigroviridis</name>
    <name type="common">Spotted green pufferfish</name>
    <name type="synonym">Chelonodon nigroviridis</name>
    <dbReference type="NCBI Taxonomy" id="99883"/>
    <lineage>
        <taxon>Eukaryota</taxon>
        <taxon>Metazoa</taxon>
        <taxon>Chordata</taxon>
        <taxon>Craniata</taxon>
        <taxon>Vertebrata</taxon>
        <taxon>Euteleostomi</taxon>
        <taxon>Actinopterygii</taxon>
        <taxon>Neopterygii</taxon>
        <taxon>Teleostei</taxon>
        <taxon>Neoteleostei</taxon>
        <taxon>Acanthomorphata</taxon>
        <taxon>Eupercaria</taxon>
        <taxon>Tetraodontiformes</taxon>
        <taxon>Tetradontoidea</taxon>
        <taxon>Tetraodontidae</taxon>
        <taxon>Tetraodon</taxon>
    </lineage>
</organism>
<dbReference type="InterPro" id="IPR002408">
    <property type="entry name" value="Natriuretic_peptide_brain"/>
</dbReference>
<gene>
    <name evidence="10" type="ORF">GSTENG00004914001</name>
</gene>
<dbReference type="Pfam" id="PF00212">
    <property type="entry name" value="ANP"/>
    <property type="match status" value="1"/>
</dbReference>
<dbReference type="PROSITE" id="PS00263">
    <property type="entry name" value="NATRIURETIC_PEPTIDE"/>
    <property type="match status" value="1"/>
</dbReference>
<dbReference type="GO" id="GO:0007218">
    <property type="term" value="P:neuropeptide signaling pathway"/>
    <property type="evidence" value="ECO:0007669"/>
    <property type="project" value="TreeGrafter"/>
</dbReference>
<dbReference type="Ensembl" id="ENSTNIT00000006011.1">
    <property type="protein sequence ID" value="ENSTNIP00000005863.1"/>
    <property type="gene ID" value="ENSTNIG00000003280.1"/>
</dbReference>
<evidence type="ECO:0000256" key="6">
    <source>
        <dbReference type="ARBA" id="ARBA00023157"/>
    </source>
</evidence>
<feature type="chain" id="PRO_5014105137" evidence="9">
    <location>
        <begin position="22"/>
        <end position="138"/>
    </location>
</feature>
<dbReference type="GO" id="GO:0051427">
    <property type="term" value="F:hormone receptor binding"/>
    <property type="evidence" value="ECO:0007669"/>
    <property type="project" value="TreeGrafter"/>
</dbReference>
<feature type="signal peptide" evidence="9">
    <location>
        <begin position="1"/>
        <end position="21"/>
    </location>
</feature>
<dbReference type="EMBL" id="CAAE01007638">
    <property type="protein sequence ID" value="CAF90579.1"/>
    <property type="molecule type" value="Genomic_DNA"/>
</dbReference>
<dbReference type="KEGG" id="tng:GSTEN00004914G001"/>
<evidence type="ECO:0000256" key="7">
    <source>
        <dbReference type="RuleBase" id="RU003686"/>
    </source>
</evidence>
<evidence type="ECO:0000313" key="10">
    <source>
        <dbReference type="EMBL" id="CAF90579.1"/>
    </source>
</evidence>
<evidence type="ECO:0000256" key="4">
    <source>
        <dbReference type="ARBA" id="ARBA00022729"/>
    </source>
</evidence>
<keyword evidence="5 7" id="KW-0838">Vasoactive</keyword>
<evidence type="ECO:0000256" key="1">
    <source>
        <dbReference type="ARBA" id="ARBA00004613"/>
    </source>
</evidence>
<proteinExistence type="inferred from homology"/>
<sequence>MKIVVLWSLLVLLGQHPQVSSHVLGRPSSASDLSQLKSLLERFEESVSEADQDQNPELDQEAEYDTRDEEPGRGWNLDLLKNQDAATAGRSELHTPSGQRNHLQDLLMSLRKRASSCFGARMDRIGNASGLGCNNGRG</sequence>
<reference evidence="11" key="3">
    <citation type="submission" date="2025-05" db="UniProtKB">
        <authorList>
            <consortium name="Ensembl"/>
        </authorList>
    </citation>
    <scope>IDENTIFICATION</scope>
</reference>
<dbReference type="HOGENOM" id="CLU_126636_0_0_1"/>
<protein>
    <submittedName>
        <fullName evidence="10">(spotted green pufferfish) hypothetical protein</fullName>
    </submittedName>
</protein>
<dbReference type="InterPro" id="IPR030480">
    <property type="entry name" value="Natr_peptide_CS"/>
</dbReference>
<dbReference type="GO" id="GO:0005179">
    <property type="term" value="F:hormone activity"/>
    <property type="evidence" value="ECO:0007669"/>
    <property type="project" value="InterPro"/>
</dbReference>
<dbReference type="GO" id="GO:0006182">
    <property type="term" value="P:cGMP biosynthetic process"/>
    <property type="evidence" value="ECO:0007669"/>
    <property type="project" value="TreeGrafter"/>
</dbReference>
<keyword evidence="12" id="KW-1185">Reference proteome</keyword>
<feature type="compositionally biased region" description="Acidic residues" evidence="8">
    <location>
        <begin position="46"/>
        <end position="68"/>
    </location>
</feature>
<dbReference type="PANTHER" id="PTHR14066:SF10">
    <property type="entry name" value="NATRIURETIC PEPTIDES B"/>
    <property type="match status" value="1"/>
</dbReference>
<evidence type="ECO:0000256" key="9">
    <source>
        <dbReference type="SAM" id="SignalP"/>
    </source>
</evidence>